<sequence length="217" mass="24863">MTIIKLIKCKVKEGQHESFSNGQLAWEALRHCEGFEGQCGGWTQSREALVLGKWCSSGDVAQFMASVHDSIFLKSNQEATYSECDIHYLEHCHSIVPLVTKNNAPGSGVISVSRHDNISDVDRFMHDQTNIWHPVLIRAEGMLGCFISVSTLHSDCFLVVTHWQSFSDYEHFKESTLLREEQQNEPQRYLCDLSECLVNEEVSWRVFPENTKEKSMY</sequence>
<dbReference type="AlphaFoldDB" id="A0A1C3EL61"/>
<dbReference type="EMBL" id="LYBM01000011">
    <property type="protein sequence ID" value="ODA33960.1"/>
    <property type="molecule type" value="Genomic_DNA"/>
</dbReference>
<dbReference type="STRING" id="1080227.A8L45_07880"/>
<dbReference type="SUPFAM" id="SSF54909">
    <property type="entry name" value="Dimeric alpha+beta barrel"/>
    <property type="match status" value="1"/>
</dbReference>
<dbReference type="RefSeq" id="WP_068900964.1">
    <property type="nucleotide sequence ID" value="NZ_JBHUIF010000013.1"/>
</dbReference>
<dbReference type="Proteomes" id="UP000094936">
    <property type="component" value="Unassembled WGS sequence"/>
</dbReference>
<dbReference type="InterPro" id="IPR032555">
    <property type="entry name" value="DUF4937"/>
</dbReference>
<comment type="caution">
    <text evidence="2">The sequence shown here is derived from an EMBL/GenBank/DDBJ whole genome shotgun (WGS) entry which is preliminary data.</text>
</comment>
<dbReference type="InterPro" id="IPR011008">
    <property type="entry name" value="Dimeric_a/b-barrel"/>
</dbReference>
<evidence type="ECO:0000313" key="3">
    <source>
        <dbReference type="Proteomes" id="UP000094936"/>
    </source>
</evidence>
<protein>
    <recommendedName>
        <fullName evidence="1">DUF4937 domain-containing protein</fullName>
    </recommendedName>
</protein>
<accession>A0A1C3EL61</accession>
<reference evidence="2 3" key="1">
    <citation type="submission" date="2016-05" db="EMBL/GenBank/DDBJ databases">
        <title>Genomic Taxonomy of the Vibrionaceae.</title>
        <authorList>
            <person name="Gomez-Gil B."/>
            <person name="Enciso-Ibarra J."/>
        </authorList>
    </citation>
    <scope>NUCLEOTIDE SEQUENCE [LARGE SCALE GENOMIC DNA]</scope>
    <source>
        <strain evidence="2 3">CAIM 1920</strain>
    </source>
</reference>
<gene>
    <name evidence="2" type="ORF">A8L45_07880</name>
</gene>
<proteinExistence type="predicted"/>
<feature type="domain" description="DUF4937" evidence="1">
    <location>
        <begin position="3"/>
        <end position="88"/>
    </location>
</feature>
<name>A0A1C3EL61_9GAMM</name>
<dbReference type="Pfam" id="PF16291">
    <property type="entry name" value="DUF4937"/>
    <property type="match status" value="1"/>
</dbReference>
<evidence type="ECO:0000259" key="1">
    <source>
        <dbReference type="Pfam" id="PF16291"/>
    </source>
</evidence>
<keyword evidence="3" id="KW-1185">Reference proteome</keyword>
<evidence type="ECO:0000313" key="2">
    <source>
        <dbReference type="EMBL" id="ODA33960.1"/>
    </source>
</evidence>
<organism evidence="2 3">
    <name type="scientific">Veronia pacifica</name>
    <dbReference type="NCBI Taxonomy" id="1080227"/>
    <lineage>
        <taxon>Bacteria</taxon>
        <taxon>Pseudomonadati</taxon>
        <taxon>Pseudomonadota</taxon>
        <taxon>Gammaproteobacteria</taxon>
        <taxon>Vibrionales</taxon>
        <taxon>Vibrionaceae</taxon>
        <taxon>Veronia</taxon>
    </lineage>
</organism>